<evidence type="ECO:0000313" key="2">
    <source>
        <dbReference type="EMBL" id="MBL0749361.1"/>
    </source>
</evidence>
<evidence type="ECO:0000313" key="3">
    <source>
        <dbReference type="Proteomes" id="UP000636918"/>
    </source>
</evidence>
<comment type="caution">
    <text evidence="2">The sequence shown here is derived from an EMBL/GenBank/DDBJ whole genome shotgun (WGS) entry which is preliminary data.</text>
</comment>
<dbReference type="PANTHER" id="PTHR30522">
    <property type="entry name" value="NUCLEOSIDE TRIPHOSPHATE PYROPHOSPHOHYDROLASE"/>
    <property type="match status" value="1"/>
</dbReference>
<dbReference type="InterPro" id="IPR004518">
    <property type="entry name" value="MazG-like_dom"/>
</dbReference>
<dbReference type="Proteomes" id="UP000636918">
    <property type="component" value="Unassembled WGS sequence"/>
</dbReference>
<gene>
    <name evidence="2" type="ORF">JI751_17205</name>
</gene>
<name>A0ABS1LF87_9ACTN</name>
<sequence length="141" mass="15264">MTASSGGSELEAFADQMRVLQRECAWKREQTHTSLIPYLREEAEEVVEAIESGDPAALCDELGDLLLQVVIHAVIAEEAGEFTLDDVARGVRAKMERRNPHVFGDAVATTVDEVMALYNAAKAAEKATGREAPPAGPARTR</sequence>
<accession>A0ABS1LF87</accession>
<proteinExistence type="predicted"/>
<dbReference type="RefSeq" id="WP_201939264.1">
    <property type="nucleotide sequence ID" value="NZ_JAERSG010000005.1"/>
</dbReference>
<dbReference type="CDD" id="cd11528">
    <property type="entry name" value="NTP-PPase_MazG_Nterm"/>
    <property type="match status" value="1"/>
</dbReference>
<dbReference type="PANTHER" id="PTHR30522:SF0">
    <property type="entry name" value="NUCLEOSIDE TRIPHOSPHATE PYROPHOSPHOHYDROLASE"/>
    <property type="match status" value="1"/>
</dbReference>
<organism evidence="2 3">
    <name type="scientific">Nocardioides baculatus</name>
    <dbReference type="NCBI Taxonomy" id="2801337"/>
    <lineage>
        <taxon>Bacteria</taxon>
        <taxon>Bacillati</taxon>
        <taxon>Actinomycetota</taxon>
        <taxon>Actinomycetes</taxon>
        <taxon>Propionibacteriales</taxon>
        <taxon>Nocardioidaceae</taxon>
        <taxon>Nocardioides</taxon>
    </lineage>
</organism>
<keyword evidence="3" id="KW-1185">Reference proteome</keyword>
<dbReference type="Gene3D" id="1.10.287.1080">
    <property type="entry name" value="MazG-like"/>
    <property type="match status" value="1"/>
</dbReference>
<reference evidence="2 3" key="1">
    <citation type="submission" date="2021-01" db="EMBL/GenBank/DDBJ databases">
        <title>Genome seq and assembly of Nocardiodes sp. G10.</title>
        <authorList>
            <person name="Chhetri G."/>
        </authorList>
    </citation>
    <scope>NUCLEOTIDE SEQUENCE [LARGE SCALE GENOMIC DNA]</scope>
    <source>
        <strain evidence="2 3">G10</strain>
    </source>
</reference>
<dbReference type="InterPro" id="IPR048015">
    <property type="entry name" value="NTP-PPase_MazG-like_N"/>
</dbReference>
<dbReference type="InterPro" id="IPR011551">
    <property type="entry name" value="NTP_PyrPHydrolase_MazG"/>
</dbReference>
<evidence type="ECO:0000259" key="1">
    <source>
        <dbReference type="Pfam" id="PF03819"/>
    </source>
</evidence>
<dbReference type="EMBL" id="JAERSG010000005">
    <property type="protein sequence ID" value="MBL0749361.1"/>
    <property type="molecule type" value="Genomic_DNA"/>
</dbReference>
<feature type="domain" description="NTP pyrophosphohydrolase MazG-like" evidence="1">
    <location>
        <begin position="30"/>
        <end position="103"/>
    </location>
</feature>
<protein>
    <recommendedName>
        <fullName evidence="1">NTP pyrophosphohydrolase MazG-like domain-containing protein</fullName>
    </recommendedName>
</protein>
<dbReference type="SUPFAM" id="SSF101386">
    <property type="entry name" value="all-alpha NTP pyrophosphatases"/>
    <property type="match status" value="1"/>
</dbReference>
<dbReference type="Pfam" id="PF03819">
    <property type="entry name" value="MazG"/>
    <property type="match status" value="1"/>
</dbReference>